<reference evidence="2 3" key="1">
    <citation type="submission" date="2015-06" db="EMBL/GenBank/DDBJ databases">
        <authorList>
            <person name="Ju K.-S."/>
            <person name="Doroghazi J.R."/>
            <person name="Metcalf W.W."/>
        </authorList>
    </citation>
    <scope>NUCLEOTIDE SEQUENCE [LARGE SCALE GENOMIC DNA]</scope>
    <source>
        <strain evidence="2 3">NRRL 3414</strain>
    </source>
</reference>
<comment type="caution">
    <text evidence="2">The sequence shown here is derived from an EMBL/GenBank/DDBJ whole genome shotgun (WGS) entry which is preliminary data.</text>
</comment>
<proteinExistence type="predicted"/>
<protein>
    <submittedName>
        <fullName evidence="2">Uncharacterized protein</fullName>
    </submittedName>
</protein>
<accession>A0A0J7ZGS3</accession>
<dbReference type="OrthoDB" id="4800194at2"/>
<evidence type="ECO:0000256" key="1">
    <source>
        <dbReference type="SAM" id="Coils"/>
    </source>
</evidence>
<dbReference type="AlphaFoldDB" id="A0A0J7ZGS3"/>
<organism evidence="2 3">
    <name type="scientific">Streptomyces viridochromogenes</name>
    <dbReference type="NCBI Taxonomy" id="1938"/>
    <lineage>
        <taxon>Bacteria</taxon>
        <taxon>Bacillati</taxon>
        <taxon>Actinomycetota</taxon>
        <taxon>Actinomycetes</taxon>
        <taxon>Kitasatosporales</taxon>
        <taxon>Streptomycetaceae</taxon>
        <taxon>Streptomyces</taxon>
    </lineage>
</organism>
<name>A0A0J7ZGS3_STRVR</name>
<evidence type="ECO:0000313" key="3">
    <source>
        <dbReference type="Proteomes" id="UP000037432"/>
    </source>
</evidence>
<sequence length="281" mass="31421">MTIKPEPELYRGAAPELPLDTYSLTQAQKHDLEDAIYVLAKKCVEGFGGSWPEPADPAGAATAASRRYGVADERFVDKFGYSPPAPEGMSWTEIGQAREKSRERTAGIPEETRKVYTGEVSRSDGKKVPQGGCRGSAYRALGMKGISVPYSDEVDRIALSAWKESRDSEIVKRAARKWSQCMREAGYRYNTPEEVIEKPAWNLKDSPPSWVDLTKPSAGEVRTAVDDVRCKRNSLFIESWKAVETEEQKVALEEHRDLLKRARTTIKDLNVDVQRIIGAKQ</sequence>
<gene>
    <name evidence="2" type="ORF">ACM01_13440</name>
</gene>
<dbReference type="PATRIC" id="fig|1938.3.peg.4225"/>
<feature type="coiled-coil region" evidence="1">
    <location>
        <begin position="242"/>
        <end position="272"/>
    </location>
</feature>
<dbReference type="EMBL" id="LFNT01000012">
    <property type="protein sequence ID" value="KMS74607.1"/>
    <property type="molecule type" value="Genomic_DNA"/>
</dbReference>
<evidence type="ECO:0000313" key="2">
    <source>
        <dbReference type="EMBL" id="KMS74607.1"/>
    </source>
</evidence>
<dbReference type="Proteomes" id="UP000037432">
    <property type="component" value="Unassembled WGS sequence"/>
</dbReference>
<keyword evidence="1" id="KW-0175">Coiled coil</keyword>
<dbReference type="RefSeq" id="WP_048581422.1">
    <property type="nucleotide sequence ID" value="NZ_LFNT01000012.1"/>
</dbReference>